<dbReference type="EC" id="2.7.8.7" evidence="8"/>
<keyword evidence="7 8" id="KW-0275">Fatty acid biosynthesis</keyword>
<dbReference type="Proteomes" id="UP000823960">
    <property type="component" value="Unassembled WGS sequence"/>
</dbReference>
<dbReference type="Pfam" id="PF01648">
    <property type="entry name" value="ACPS"/>
    <property type="match status" value="1"/>
</dbReference>
<keyword evidence="8" id="KW-0963">Cytoplasm</keyword>
<dbReference type="InterPro" id="IPR037143">
    <property type="entry name" value="4-PPantetheinyl_Trfase_dom_sf"/>
</dbReference>
<dbReference type="SUPFAM" id="SSF56214">
    <property type="entry name" value="4'-phosphopantetheinyl transferase"/>
    <property type="match status" value="1"/>
</dbReference>
<sequence length="116" mass="12627">MRIGIDLVEIPRIRKSLELKGFLERVFSPEERLMLKKRKDMAQSAAACFAAKEAFSKAVGTGLVGFSLRDVSVLRDGLGAPYIKLSGRAGELYGGEKIFVSLTHTKDTAAAVVIIE</sequence>
<evidence type="ECO:0000256" key="8">
    <source>
        <dbReference type="HAMAP-Rule" id="MF_00101"/>
    </source>
</evidence>
<dbReference type="NCBIfam" id="TIGR00556">
    <property type="entry name" value="pantethn_trn"/>
    <property type="match status" value="1"/>
</dbReference>
<feature type="domain" description="4'-phosphopantetheinyl transferase" evidence="9">
    <location>
        <begin position="2"/>
        <end position="90"/>
    </location>
</feature>
<protein>
    <recommendedName>
        <fullName evidence="8">Holo-[acyl-carrier-protein] synthase</fullName>
        <shortName evidence="8">Holo-ACP synthase</shortName>
        <ecNumber evidence="8">2.7.8.7</ecNumber>
    </recommendedName>
    <alternativeName>
        <fullName evidence="8">4'-phosphopantetheinyl transferase AcpS</fullName>
    </alternativeName>
</protein>
<gene>
    <name evidence="8 10" type="primary">acpS</name>
    <name evidence="10" type="ORF">IAD28_00565</name>
</gene>
<evidence type="ECO:0000259" key="9">
    <source>
        <dbReference type="Pfam" id="PF01648"/>
    </source>
</evidence>
<keyword evidence="2 8" id="KW-0808">Transferase</keyword>
<comment type="subcellular location">
    <subcellularLocation>
        <location evidence="8">Cytoplasm</location>
    </subcellularLocation>
</comment>
<dbReference type="InterPro" id="IPR002582">
    <property type="entry name" value="ACPS"/>
</dbReference>
<reference evidence="10" key="2">
    <citation type="journal article" date="2021" name="PeerJ">
        <title>Extensive microbial diversity within the chicken gut microbiome revealed by metagenomics and culture.</title>
        <authorList>
            <person name="Gilroy R."/>
            <person name="Ravi A."/>
            <person name="Getino M."/>
            <person name="Pursley I."/>
            <person name="Horton D.L."/>
            <person name="Alikhan N.F."/>
            <person name="Baker D."/>
            <person name="Gharbi K."/>
            <person name="Hall N."/>
            <person name="Watson M."/>
            <person name="Adriaenssens E.M."/>
            <person name="Foster-Nyarko E."/>
            <person name="Jarju S."/>
            <person name="Secka A."/>
            <person name="Antonio M."/>
            <person name="Oren A."/>
            <person name="Chaudhuri R.R."/>
            <person name="La Ragione R."/>
            <person name="Hildebrand F."/>
            <person name="Pallen M.J."/>
        </authorList>
    </citation>
    <scope>NUCLEOTIDE SEQUENCE</scope>
    <source>
        <strain evidence="10">1370</strain>
    </source>
</reference>
<proteinExistence type="inferred from homology"/>
<keyword evidence="6 8" id="KW-0443">Lipid metabolism</keyword>
<dbReference type="AlphaFoldDB" id="A0A9D1NPH5"/>
<dbReference type="InterPro" id="IPR008278">
    <property type="entry name" value="4-PPantetheinyl_Trfase_dom"/>
</dbReference>
<evidence type="ECO:0000256" key="1">
    <source>
        <dbReference type="ARBA" id="ARBA00022516"/>
    </source>
</evidence>
<dbReference type="GO" id="GO:0000287">
    <property type="term" value="F:magnesium ion binding"/>
    <property type="evidence" value="ECO:0007669"/>
    <property type="project" value="UniProtKB-UniRule"/>
</dbReference>
<keyword evidence="5 8" id="KW-0460">Magnesium</keyword>
<evidence type="ECO:0000313" key="10">
    <source>
        <dbReference type="EMBL" id="HIV10178.1"/>
    </source>
</evidence>
<evidence type="ECO:0000256" key="7">
    <source>
        <dbReference type="ARBA" id="ARBA00023160"/>
    </source>
</evidence>
<keyword evidence="3 8" id="KW-0479">Metal-binding</keyword>
<name>A0A9D1NPH5_9FIRM</name>
<evidence type="ECO:0000256" key="5">
    <source>
        <dbReference type="ARBA" id="ARBA00022842"/>
    </source>
</evidence>
<feature type="binding site" evidence="8">
    <location>
        <position position="6"/>
    </location>
    <ligand>
        <name>Mg(2+)</name>
        <dbReference type="ChEBI" id="CHEBI:18420"/>
    </ligand>
</feature>
<keyword evidence="4 8" id="KW-0276">Fatty acid metabolism</keyword>
<dbReference type="GO" id="GO:0006633">
    <property type="term" value="P:fatty acid biosynthetic process"/>
    <property type="evidence" value="ECO:0007669"/>
    <property type="project" value="UniProtKB-UniRule"/>
</dbReference>
<evidence type="ECO:0000256" key="4">
    <source>
        <dbReference type="ARBA" id="ARBA00022832"/>
    </source>
</evidence>
<dbReference type="GO" id="GO:0005737">
    <property type="term" value="C:cytoplasm"/>
    <property type="evidence" value="ECO:0007669"/>
    <property type="project" value="UniProtKB-SubCell"/>
</dbReference>
<feature type="binding site" evidence="8">
    <location>
        <position position="53"/>
    </location>
    <ligand>
        <name>Mg(2+)</name>
        <dbReference type="ChEBI" id="CHEBI:18420"/>
    </ligand>
</feature>
<organism evidence="10 11">
    <name type="scientific">Candidatus Faeciplasma avium</name>
    <dbReference type="NCBI Taxonomy" id="2840798"/>
    <lineage>
        <taxon>Bacteria</taxon>
        <taxon>Bacillati</taxon>
        <taxon>Bacillota</taxon>
        <taxon>Clostridia</taxon>
        <taxon>Eubacteriales</taxon>
        <taxon>Oscillospiraceae</taxon>
        <taxon>Oscillospiraceae incertae sedis</taxon>
        <taxon>Candidatus Faeciplasma</taxon>
    </lineage>
</organism>
<comment type="caution">
    <text evidence="10">The sequence shown here is derived from an EMBL/GenBank/DDBJ whole genome shotgun (WGS) entry which is preliminary data.</text>
</comment>
<evidence type="ECO:0000256" key="2">
    <source>
        <dbReference type="ARBA" id="ARBA00022679"/>
    </source>
</evidence>
<reference evidence="10" key="1">
    <citation type="submission" date="2020-10" db="EMBL/GenBank/DDBJ databases">
        <authorList>
            <person name="Gilroy R."/>
        </authorList>
    </citation>
    <scope>NUCLEOTIDE SEQUENCE</scope>
    <source>
        <strain evidence="10">1370</strain>
    </source>
</reference>
<dbReference type="NCBIfam" id="TIGR00516">
    <property type="entry name" value="acpS"/>
    <property type="match status" value="1"/>
</dbReference>
<dbReference type="EMBL" id="DVOL01000007">
    <property type="protein sequence ID" value="HIV10178.1"/>
    <property type="molecule type" value="Genomic_DNA"/>
</dbReference>
<keyword evidence="1 8" id="KW-0444">Lipid biosynthesis</keyword>
<evidence type="ECO:0000313" key="11">
    <source>
        <dbReference type="Proteomes" id="UP000823960"/>
    </source>
</evidence>
<dbReference type="InterPro" id="IPR004568">
    <property type="entry name" value="Ppantetheine-prot_Trfase_dom"/>
</dbReference>
<dbReference type="GO" id="GO:0008897">
    <property type="term" value="F:holo-[acyl-carrier-protein] synthase activity"/>
    <property type="evidence" value="ECO:0007669"/>
    <property type="project" value="UniProtKB-UniRule"/>
</dbReference>
<comment type="function">
    <text evidence="8">Transfers the 4'-phosphopantetheine moiety from coenzyme A to a Ser of acyl-carrier-protein.</text>
</comment>
<evidence type="ECO:0000256" key="6">
    <source>
        <dbReference type="ARBA" id="ARBA00023098"/>
    </source>
</evidence>
<dbReference type="HAMAP" id="MF_00101">
    <property type="entry name" value="AcpS"/>
    <property type="match status" value="1"/>
</dbReference>
<dbReference type="Gene3D" id="3.90.470.20">
    <property type="entry name" value="4'-phosphopantetheinyl transferase domain"/>
    <property type="match status" value="1"/>
</dbReference>
<evidence type="ECO:0000256" key="3">
    <source>
        <dbReference type="ARBA" id="ARBA00022723"/>
    </source>
</evidence>
<comment type="catalytic activity">
    <reaction evidence="8">
        <text>apo-[ACP] + CoA = holo-[ACP] + adenosine 3',5'-bisphosphate + H(+)</text>
        <dbReference type="Rhea" id="RHEA:12068"/>
        <dbReference type="Rhea" id="RHEA-COMP:9685"/>
        <dbReference type="Rhea" id="RHEA-COMP:9690"/>
        <dbReference type="ChEBI" id="CHEBI:15378"/>
        <dbReference type="ChEBI" id="CHEBI:29999"/>
        <dbReference type="ChEBI" id="CHEBI:57287"/>
        <dbReference type="ChEBI" id="CHEBI:58343"/>
        <dbReference type="ChEBI" id="CHEBI:64479"/>
        <dbReference type="EC" id="2.7.8.7"/>
    </reaction>
</comment>
<comment type="similarity">
    <text evidence="8">Belongs to the P-Pant transferase superfamily. AcpS family.</text>
</comment>
<accession>A0A9D1NPH5</accession>
<comment type="cofactor">
    <cofactor evidence="8">
        <name>Mg(2+)</name>
        <dbReference type="ChEBI" id="CHEBI:18420"/>
    </cofactor>
</comment>